<protein>
    <submittedName>
        <fullName evidence="1">Terminase small subunit</fullName>
    </submittedName>
</protein>
<gene>
    <name evidence="1" type="ORF">SAMN05444392_11821</name>
</gene>
<keyword evidence="2" id="KW-1185">Reference proteome</keyword>
<proteinExistence type="predicted"/>
<dbReference type="AlphaFoldDB" id="A0A1M5B4H7"/>
<reference evidence="1 2" key="1">
    <citation type="submission" date="2016-11" db="EMBL/GenBank/DDBJ databases">
        <authorList>
            <person name="Jaros S."/>
            <person name="Januszkiewicz K."/>
            <person name="Wedrychowicz H."/>
        </authorList>
    </citation>
    <scope>NUCLEOTIDE SEQUENCE [LARGE SCALE GENOMIC DNA]</scope>
    <source>
        <strain evidence="1 2">DSM 44666</strain>
    </source>
</reference>
<dbReference type="OrthoDB" id="7358785at2"/>
<dbReference type="Proteomes" id="UP000184476">
    <property type="component" value="Unassembled WGS sequence"/>
</dbReference>
<accession>A0A1M5B4H7</accession>
<dbReference type="RefSeq" id="WP_139279177.1">
    <property type="nucleotide sequence ID" value="NZ_FQVL01000018.1"/>
</dbReference>
<evidence type="ECO:0000313" key="1">
    <source>
        <dbReference type="EMBL" id="SHF37355.1"/>
    </source>
</evidence>
<organism evidence="1 2">
    <name type="scientific">Seinonella peptonophila</name>
    <dbReference type="NCBI Taxonomy" id="112248"/>
    <lineage>
        <taxon>Bacteria</taxon>
        <taxon>Bacillati</taxon>
        <taxon>Bacillota</taxon>
        <taxon>Bacilli</taxon>
        <taxon>Bacillales</taxon>
        <taxon>Thermoactinomycetaceae</taxon>
        <taxon>Seinonella</taxon>
    </lineage>
</organism>
<dbReference type="Gene3D" id="1.10.10.1400">
    <property type="entry name" value="Terminase, small subunit, N-terminal DNA-binding domain, HTH motif"/>
    <property type="match status" value="1"/>
</dbReference>
<dbReference type="InterPro" id="IPR005335">
    <property type="entry name" value="Terminase_ssu"/>
</dbReference>
<name>A0A1M5B4H7_9BACL</name>
<sequence>MKLNPKLQAFADYYIELGNAEKAAIKARKEDFKMLYSWLEGNNDALALKADRKQ</sequence>
<dbReference type="GO" id="GO:0051276">
    <property type="term" value="P:chromosome organization"/>
    <property type="evidence" value="ECO:0007669"/>
    <property type="project" value="InterPro"/>
</dbReference>
<evidence type="ECO:0000313" key="2">
    <source>
        <dbReference type="Proteomes" id="UP000184476"/>
    </source>
</evidence>
<dbReference type="InterPro" id="IPR038713">
    <property type="entry name" value="Terminase_Gp1_N_sf"/>
</dbReference>
<dbReference type="STRING" id="112248.SAMN05444392_11821"/>
<dbReference type="Pfam" id="PF03592">
    <property type="entry name" value="Terminase_2"/>
    <property type="match status" value="1"/>
</dbReference>
<dbReference type="EMBL" id="FQVL01000018">
    <property type="protein sequence ID" value="SHF37355.1"/>
    <property type="molecule type" value="Genomic_DNA"/>
</dbReference>